<gene>
    <name evidence="2" type="ORF">H0235_004662</name>
</gene>
<comment type="caution">
    <text evidence="2">The sequence shown here is derived from an EMBL/GenBank/DDBJ whole genome shotgun (WGS) entry which is preliminary data.</text>
</comment>
<keyword evidence="3" id="KW-1185">Reference proteome</keyword>
<organism evidence="2 3">
    <name type="scientific">Vespula pensylvanica</name>
    <name type="common">Western yellow jacket</name>
    <name type="synonym">Wasp</name>
    <dbReference type="NCBI Taxonomy" id="30213"/>
    <lineage>
        <taxon>Eukaryota</taxon>
        <taxon>Metazoa</taxon>
        <taxon>Ecdysozoa</taxon>
        <taxon>Arthropoda</taxon>
        <taxon>Hexapoda</taxon>
        <taxon>Insecta</taxon>
        <taxon>Pterygota</taxon>
        <taxon>Neoptera</taxon>
        <taxon>Endopterygota</taxon>
        <taxon>Hymenoptera</taxon>
        <taxon>Apocrita</taxon>
        <taxon>Aculeata</taxon>
        <taxon>Vespoidea</taxon>
        <taxon>Vespidae</taxon>
        <taxon>Vespinae</taxon>
        <taxon>Vespula</taxon>
    </lineage>
</organism>
<name>A0A834P7P5_VESPE</name>
<evidence type="ECO:0000313" key="2">
    <source>
        <dbReference type="EMBL" id="KAF7431738.1"/>
    </source>
</evidence>
<feature type="region of interest" description="Disordered" evidence="1">
    <location>
        <begin position="1"/>
        <end position="25"/>
    </location>
</feature>
<protein>
    <submittedName>
        <fullName evidence="2">Uncharacterized protein</fullName>
    </submittedName>
</protein>
<feature type="compositionally biased region" description="Basic residues" evidence="1">
    <location>
        <begin position="64"/>
        <end position="73"/>
    </location>
</feature>
<evidence type="ECO:0000313" key="3">
    <source>
        <dbReference type="Proteomes" id="UP000600918"/>
    </source>
</evidence>
<feature type="region of interest" description="Disordered" evidence="1">
    <location>
        <begin position="49"/>
        <end position="89"/>
    </location>
</feature>
<accession>A0A834P7P5</accession>
<proteinExistence type="predicted"/>
<reference evidence="2" key="1">
    <citation type="journal article" date="2020" name="G3 (Bethesda)">
        <title>High-Quality Assemblies for Three Invasive Social Wasps from the &lt;i&gt;Vespula&lt;/i&gt; Genus.</title>
        <authorList>
            <person name="Harrop T.W.R."/>
            <person name="Guhlin J."/>
            <person name="McLaughlin G.M."/>
            <person name="Permina E."/>
            <person name="Stockwell P."/>
            <person name="Gilligan J."/>
            <person name="Le Lec M.F."/>
            <person name="Gruber M.A.M."/>
            <person name="Quinn O."/>
            <person name="Lovegrove M."/>
            <person name="Duncan E.J."/>
            <person name="Remnant E.J."/>
            <person name="Van Eeckhoven J."/>
            <person name="Graham B."/>
            <person name="Knapp R.A."/>
            <person name="Langford K.W."/>
            <person name="Kronenberg Z."/>
            <person name="Press M.O."/>
            <person name="Eacker S.M."/>
            <person name="Wilson-Rankin E.E."/>
            <person name="Purcell J."/>
            <person name="Lester P.J."/>
            <person name="Dearden P.K."/>
        </authorList>
    </citation>
    <scope>NUCLEOTIDE SEQUENCE</scope>
    <source>
        <strain evidence="2">Volc-1</strain>
    </source>
</reference>
<feature type="compositionally biased region" description="Basic and acidic residues" evidence="1">
    <location>
        <begin position="77"/>
        <end position="89"/>
    </location>
</feature>
<dbReference type="Proteomes" id="UP000600918">
    <property type="component" value="Unassembled WGS sequence"/>
</dbReference>
<dbReference type="EMBL" id="JACSDY010000003">
    <property type="protein sequence ID" value="KAF7431738.1"/>
    <property type="molecule type" value="Genomic_DNA"/>
</dbReference>
<evidence type="ECO:0000256" key="1">
    <source>
        <dbReference type="SAM" id="MobiDB-lite"/>
    </source>
</evidence>
<sequence>MAAHTGDSGRLQRRSQRPSLTDGWDGSFAGSVSAFNLSDDNGDEVAVLRRGETEKEEMEETKENRKKRRRRKGGGFEPREEQRVLIKIH</sequence>
<dbReference type="AlphaFoldDB" id="A0A834P7P5"/>